<name>A0AAF0UXU9_SOLVR</name>
<evidence type="ECO:0000313" key="2">
    <source>
        <dbReference type="Proteomes" id="UP001234989"/>
    </source>
</evidence>
<dbReference type="AlphaFoldDB" id="A0AAF0UXU9"/>
<protein>
    <submittedName>
        <fullName evidence="1">Uncharacterized protein</fullName>
    </submittedName>
</protein>
<organism evidence="1 2">
    <name type="scientific">Solanum verrucosum</name>
    <dbReference type="NCBI Taxonomy" id="315347"/>
    <lineage>
        <taxon>Eukaryota</taxon>
        <taxon>Viridiplantae</taxon>
        <taxon>Streptophyta</taxon>
        <taxon>Embryophyta</taxon>
        <taxon>Tracheophyta</taxon>
        <taxon>Spermatophyta</taxon>
        <taxon>Magnoliopsida</taxon>
        <taxon>eudicotyledons</taxon>
        <taxon>Gunneridae</taxon>
        <taxon>Pentapetalae</taxon>
        <taxon>asterids</taxon>
        <taxon>lamiids</taxon>
        <taxon>Solanales</taxon>
        <taxon>Solanaceae</taxon>
        <taxon>Solanoideae</taxon>
        <taxon>Solaneae</taxon>
        <taxon>Solanum</taxon>
    </lineage>
</organism>
<evidence type="ECO:0000313" key="1">
    <source>
        <dbReference type="EMBL" id="WMV54998.1"/>
    </source>
</evidence>
<dbReference type="EMBL" id="CP133622">
    <property type="protein sequence ID" value="WMV54998.1"/>
    <property type="molecule type" value="Genomic_DNA"/>
</dbReference>
<accession>A0AAF0UXU9</accession>
<reference evidence="1" key="1">
    <citation type="submission" date="2023-08" db="EMBL/GenBank/DDBJ databases">
        <title>A de novo genome assembly of Solanum verrucosum Schlechtendal, a Mexican diploid species geographically isolated from the other diploid A-genome species in potato relatives.</title>
        <authorList>
            <person name="Hosaka K."/>
        </authorList>
    </citation>
    <scope>NUCLEOTIDE SEQUENCE</scope>
    <source>
        <tissue evidence="1">Young leaves</tissue>
    </source>
</reference>
<sequence>MVLLEDGGINSTVHGLEITLSEEILGFILDVLTQGIRSVEGCEPSTEYVLRSSKYENMKCSRVLKKFHKGEHQLYFEFVNKVMLPQTEERTIAFVVDLFLIEQLESYEAINLAGIILEHMHQIMTIKNGKNGIAYGYLLNRGFNHFNLLPGTGVPRTIKQTFSMATLIECECVESKVKAKSQVSNLLEKEESLKREMEDFTTILGDKEVEITRLTALLQHAKSQGPCTSTYAKEEINRLRDKNA</sequence>
<gene>
    <name evidence="1" type="ORF">MTR67_048383</name>
</gene>
<keyword evidence="2" id="KW-1185">Reference proteome</keyword>
<dbReference type="Proteomes" id="UP001234989">
    <property type="component" value="Chromosome 11"/>
</dbReference>
<proteinExistence type="predicted"/>